<dbReference type="InterPro" id="IPR004675">
    <property type="entry name" value="AhpD_core"/>
</dbReference>
<dbReference type="OrthoDB" id="9801997at2"/>
<dbReference type="Gene3D" id="1.20.1290.10">
    <property type="entry name" value="AhpD-like"/>
    <property type="match status" value="1"/>
</dbReference>
<dbReference type="InterPro" id="IPR029032">
    <property type="entry name" value="AhpD-like"/>
</dbReference>
<evidence type="ECO:0000313" key="2">
    <source>
        <dbReference type="EMBL" id="EMI28029.1"/>
    </source>
</evidence>
<dbReference type="AlphaFoldDB" id="M5SP42"/>
<keyword evidence="2" id="KW-0560">Oxidoreductase</keyword>
<dbReference type="STRING" id="1263868.RESH_01439"/>
<dbReference type="EMBL" id="ANOF01000050">
    <property type="protein sequence ID" value="EMI28029.1"/>
    <property type="molecule type" value="Genomic_DNA"/>
</dbReference>
<comment type="caution">
    <text evidence="2">The sequence shown here is derived from an EMBL/GenBank/DDBJ whole genome shotgun (WGS) entry which is preliminary data.</text>
</comment>
<feature type="domain" description="Carboxymuconolactone decarboxylase-like" evidence="1">
    <location>
        <begin position="41"/>
        <end position="101"/>
    </location>
</feature>
<dbReference type="SUPFAM" id="SSF69118">
    <property type="entry name" value="AhpD-like"/>
    <property type="match status" value="1"/>
</dbReference>
<dbReference type="Pfam" id="PF02627">
    <property type="entry name" value="CMD"/>
    <property type="match status" value="1"/>
</dbReference>
<sequence>MLDYHMEKRMRADYFRLISREIQQLSKIETTIADYPMESELLELVKLRVSQLNGCSFCVSLHTQQLRLMNETNERIDLVSVWEEAGCYTARERTAFRWAEALTRLAGGEGVSDQLYQETVAVFGEEGIYQLSIVVSMINTWNRLAVPFQTDHKYIKSLLKQPTELTN</sequence>
<dbReference type="NCBIfam" id="TIGR00778">
    <property type="entry name" value="ahpD_dom"/>
    <property type="match status" value="1"/>
</dbReference>
<proteinExistence type="predicted"/>
<dbReference type="InterPro" id="IPR003779">
    <property type="entry name" value="CMD-like"/>
</dbReference>
<accession>M5SP42</accession>
<dbReference type="Proteomes" id="UP000011996">
    <property type="component" value="Unassembled WGS sequence"/>
</dbReference>
<dbReference type="PANTHER" id="PTHR34846">
    <property type="entry name" value="4-CARBOXYMUCONOLACTONE DECARBOXYLASE FAMILY PROTEIN (AFU_ORTHOLOGUE AFUA_6G11590)"/>
    <property type="match status" value="1"/>
</dbReference>
<dbReference type="PATRIC" id="fig|1263868.3.peg.1551"/>
<protein>
    <submittedName>
        <fullName evidence="2">Alkylhydroperoxidase AhpD core</fullName>
    </submittedName>
</protein>
<keyword evidence="2" id="KW-0575">Peroxidase</keyword>
<dbReference type="GO" id="GO:0051920">
    <property type="term" value="F:peroxiredoxin activity"/>
    <property type="evidence" value="ECO:0007669"/>
    <property type="project" value="InterPro"/>
</dbReference>
<organism evidence="2 3">
    <name type="scientific">Rhodopirellula europaea SH398</name>
    <dbReference type="NCBI Taxonomy" id="1263868"/>
    <lineage>
        <taxon>Bacteria</taxon>
        <taxon>Pseudomonadati</taxon>
        <taxon>Planctomycetota</taxon>
        <taxon>Planctomycetia</taxon>
        <taxon>Pirellulales</taxon>
        <taxon>Pirellulaceae</taxon>
        <taxon>Rhodopirellula</taxon>
    </lineage>
</organism>
<gene>
    <name evidence="2" type="ORF">RESH_01439</name>
</gene>
<evidence type="ECO:0000313" key="3">
    <source>
        <dbReference type="Proteomes" id="UP000011996"/>
    </source>
</evidence>
<name>M5SP42_9BACT</name>
<evidence type="ECO:0000259" key="1">
    <source>
        <dbReference type="Pfam" id="PF02627"/>
    </source>
</evidence>
<reference evidence="2 3" key="1">
    <citation type="journal article" date="2013" name="Mar. Genomics">
        <title>Expression of sulfatases in Rhodopirellula baltica and the diversity of sulfatases in the genus Rhodopirellula.</title>
        <authorList>
            <person name="Wegner C.E."/>
            <person name="Richter-Heitmann T."/>
            <person name="Klindworth A."/>
            <person name="Klockow C."/>
            <person name="Richter M."/>
            <person name="Achstetter T."/>
            <person name="Glockner F.O."/>
            <person name="Harder J."/>
        </authorList>
    </citation>
    <scope>NUCLEOTIDE SEQUENCE [LARGE SCALE GENOMIC DNA]</scope>
    <source>
        <strain evidence="2 3">SH398</strain>
    </source>
</reference>
<dbReference type="PANTHER" id="PTHR34846:SF10">
    <property type="entry name" value="CYTOPLASMIC PROTEIN"/>
    <property type="match status" value="1"/>
</dbReference>